<accession>A0A922SLD8</accession>
<evidence type="ECO:0000313" key="2">
    <source>
        <dbReference type="Proteomes" id="UP000814243"/>
    </source>
</evidence>
<dbReference type="Proteomes" id="UP000814243">
    <property type="component" value="Unassembled WGS sequence"/>
</dbReference>
<dbReference type="PANTHER" id="PTHR11257:SF13">
    <property type="entry name" value="GEO07322P1"/>
    <property type="match status" value="1"/>
</dbReference>
<dbReference type="InterPro" id="IPR036682">
    <property type="entry name" value="OS_D_A10/PebIII_sf"/>
</dbReference>
<evidence type="ECO:0000313" key="1">
    <source>
        <dbReference type="EMBL" id="KAH9642542.1"/>
    </source>
</evidence>
<reference evidence="1" key="1">
    <citation type="journal article" date="2021" name="G3 (Bethesda)">
        <title>Genome and transcriptome analysis of the beet armyworm Spodoptera exigua reveals targets for pest control. .</title>
        <authorList>
            <person name="Simon S."/>
            <person name="Breeschoten T."/>
            <person name="Jansen H.J."/>
            <person name="Dirks R.P."/>
            <person name="Schranz M.E."/>
            <person name="Ros V.I.D."/>
        </authorList>
    </citation>
    <scope>NUCLEOTIDE SEQUENCE</scope>
    <source>
        <strain evidence="1">TB_SE_WUR_2020</strain>
    </source>
</reference>
<sequence>MQYIFRYGRDEGVTAQRRVERSSREIRYKMKLIIVVALCLVAVAWAKPASTYTDKWDNINVDEILESQRLLKAYVDCLLDRGRCTPDGKALKETLPDALEHECSKCTEKQKKSSDKVIRHLVNKRPDLWQELSGKYDPENIYQERYKNQLDAVKRQ</sequence>
<protein>
    <submittedName>
        <fullName evidence="1">Uncharacterized protein</fullName>
    </submittedName>
</protein>
<proteinExistence type="predicted"/>
<organism evidence="1 2">
    <name type="scientific">Spodoptera exigua</name>
    <name type="common">Beet armyworm</name>
    <name type="synonym">Noctua fulgens</name>
    <dbReference type="NCBI Taxonomy" id="7107"/>
    <lineage>
        <taxon>Eukaryota</taxon>
        <taxon>Metazoa</taxon>
        <taxon>Ecdysozoa</taxon>
        <taxon>Arthropoda</taxon>
        <taxon>Hexapoda</taxon>
        <taxon>Insecta</taxon>
        <taxon>Pterygota</taxon>
        <taxon>Neoptera</taxon>
        <taxon>Endopterygota</taxon>
        <taxon>Lepidoptera</taxon>
        <taxon>Glossata</taxon>
        <taxon>Ditrysia</taxon>
        <taxon>Noctuoidea</taxon>
        <taxon>Noctuidae</taxon>
        <taxon>Amphipyrinae</taxon>
        <taxon>Spodoptera</taxon>
    </lineage>
</organism>
<dbReference type="Pfam" id="PF03392">
    <property type="entry name" value="OS-D"/>
    <property type="match status" value="1"/>
</dbReference>
<comment type="caution">
    <text evidence="1">The sequence shown here is derived from an EMBL/GenBank/DDBJ whole genome shotgun (WGS) entry which is preliminary data.</text>
</comment>
<dbReference type="AlphaFoldDB" id="A0A922SLD8"/>
<dbReference type="Gene3D" id="1.10.2080.10">
    <property type="entry name" value="Insect odorant-binding protein A10/Ejaculatory bulb-specific protein 3"/>
    <property type="match status" value="1"/>
</dbReference>
<gene>
    <name evidence="1" type="ORF">HF086_008952</name>
</gene>
<dbReference type="EMBL" id="JACEFF010000188">
    <property type="protein sequence ID" value="KAH9642542.1"/>
    <property type="molecule type" value="Genomic_DNA"/>
</dbReference>
<dbReference type="InterPro" id="IPR005055">
    <property type="entry name" value="A10/PebIII"/>
</dbReference>
<name>A0A922SLD8_SPOEX</name>
<dbReference type="SUPFAM" id="SSF100910">
    <property type="entry name" value="Chemosensory protein Csp2"/>
    <property type="match status" value="1"/>
</dbReference>
<dbReference type="PANTHER" id="PTHR11257">
    <property type="entry name" value="CHEMOSENSORY PROTEIN-RELATED"/>
    <property type="match status" value="1"/>
</dbReference>